<dbReference type="Proteomes" id="UP000192761">
    <property type="component" value="Unassembled WGS sequence"/>
</dbReference>
<gene>
    <name evidence="4" type="ORF">SAMN02745857_01466</name>
</gene>
<dbReference type="AlphaFoldDB" id="A0A1W1XGZ0"/>
<dbReference type="Pfam" id="PF08487">
    <property type="entry name" value="VIT"/>
    <property type="match status" value="1"/>
</dbReference>
<evidence type="ECO:0000259" key="3">
    <source>
        <dbReference type="PROSITE" id="PS51468"/>
    </source>
</evidence>
<dbReference type="InterPro" id="IPR011990">
    <property type="entry name" value="TPR-like_helical_dom_sf"/>
</dbReference>
<dbReference type="Gene3D" id="1.25.40.10">
    <property type="entry name" value="Tetratricopeptide repeat domain"/>
    <property type="match status" value="1"/>
</dbReference>
<dbReference type="SMART" id="SM00609">
    <property type="entry name" value="VIT"/>
    <property type="match status" value="1"/>
</dbReference>
<dbReference type="Gene3D" id="2.60.120.380">
    <property type="match status" value="1"/>
</dbReference>
<dbReference type="PANTHER" id="PTHR45737:SF6">
    <property type="entry name" value="VON WILLEBRAND FACTOR A DOMAIN-CONTAINING PROTEIN 5A"/>
    <property type="match status" value="1"/>
</dbReference>
<dbReference type="PROSITE" id="PS51468">
    <property type="entry name" value="VIT"/>
    <property type="match status" value="1"/>
</dbReference>
<evidence type="ECO:0000313" key="5">
    <source>
        <dbReference type="Proteomes" id="UP000192761"/>
    </source>
</evidence>
<evidence type="ECO:0000313" key="4">
    <source>
        <dbReference type="EMBL" id="SMC22781.1"/>
    </source>
</evidence>
<keyword evidence="5" id="KW-1185">Reference proteome</keyword>
<keyword evidence="2" id="KW-0732">Signal</keyword>
<proteinExistence type="predicted"/>
<dbReference type="InterPro" id="IPR019220">
    <property type="entry name" value="DUF2135"/>
</dbReference>
<sequence>MQTRSLTLIVLCWLFASLSALAATPARRVVMPEPPPQQLILRPSSPATPLLLESAAVKVDVVGTQATTTLNLVFYNPNPRQLEAELQFPLLPQQQVSGFALDINGALRPAVPVEKAKGRQVFEEIERRRVDPALLEKTVGNQFRLRVYPVPALGRRTVQLTIAEVLNTSNGQLQYRLPLDVFKSVTIFRLQASVAGRKVAPQVLGSLSTIKFSRNEAGYNAELEQSNFAPHGQLQLAWPAATQPQVYTGAHDGERFFMAEVPVKATSTPRSLPRVVGLLWDSSGSGQGRAQAAELALLDRYFKAMGNGEVRLIRLRDRAEAVKSFRISGGDWDELRQALKTTQYDGATALGGWQPQADVGEYLLFSDGIANYGSERFPQLAANQRLYAVNSSNGADTVRLQALAGGARGRLIQLFDQAGVAQASRQLLDDAPHIVALSADNATQLVAQSPYAEGGVLRVAGVLAAQDDVLRIRLEQGGQRNEIKLPIHAARNDSSIAAQAWAQYRIAALEAEPELYRGELRRLGQRFAIPSAETSLIVLETMDDYVRYDIQPPASERALFQQRKAEQAGWLRQQQHQHLDAVVREFEQKVAWWEKDYPKGTPPKPKPVPAPAASAEGGANRQEALGMVADRAARAAAAPAAPAPAAKAMTAQAEARRDAKESDAAVAPSIGIAIKRWTSDAPYMTRLRAARPETLYAQYLDEKPGYANSSGFYLDVADLLFERGQRDLALRVLSNLAEMQLENRHVLRVLAYRLSQAKAPELAVPILEQVQSMAEEEPQSFRDLGLAYAAVGREQDAIDQLNEVVLRNWDGRFAEIELVALAELNAIVATSKQKLDTSRVDPRLLKNLPLDLRVVLSWDADNSDMDLWVTDPNGERCYYGHRFTYQGGRLSRDFTGGYGPEEFSLRRAKPGKYKIEANYYGDRQQSVAGATTMQLKLITGFGKAGTQEQLVMLRLKERQETVFVGEFEVLPNGDSKPVKK</sequence>
<dbReference type="EMBL" id="FWXD01000007">
    <property type="protein sequence ID" value="SMC22781.1"/>
    <property type="molecule type" value="Genomic_DNA"/>
</dbReference>
<dbReference type="OrthoDB" id="266279at2"/>
<dbReference type="SUPFAM" id="SSF48452">
    <property type="entry name" value="TPR-like"/>
    <property type="match status" value="1"/>
</dbReference>
<reference evidence="4 5" key="1">
    <citation type="submission" date="2017-04" db="EMBL/GenBank/DDBJ databases">
        <authorList>
            <person name="Afonso C.L."/>
            <person name="Miller P.J."/>
            <person name="Scott M.A."/>
            <person name="Spackman E."/>
            <person name="Goraichik I."/>
            <person name="Dimitrov K.M."/>
            <person name="Suarez D.L."/>
            <person name="Swayne D.E."/>
        </authorList>
    </citation>
    <scope>NUCLEOTIDE SEQUENCE [LARGE SCALE GENOMIC DNA]</scope>
    <source>
        <strain evidence="4 5">DSM 23236</strain>
    </source>
</reference>
<organism evidence="4 5">
    <name type="scientific">Andreprevotia lacus DSM 23236</name>
    <dbReference type="NCBI Taxonomy" id="1121001"/>
    <lineage>
        <taxon>Bacteria</taxon>
        <taxon>Pseudomonadati</taxon>
        <taxon>Pseudomonadota</taxon>
        <taxon>Betaproteobacteria</taxon>
        <taxon>Neisseriales</taxon>
        <taxon>Chitinibacteraceae</taxon>
        <taxon>Andreprevotia</taxon>
    </lineage>
</organism>
<feature type="region of interest" description="Disordered" evidence="1">
    <location>
        <begin position="596"/>
        <end position="617"/>
    </location>
</feature>
<dbReference type="InterPro" id="IPR013694">
    <property type="entry name" value="VIT"/>
</dbReference>
<dbReference type="STRING" id="1121001.SAMN02745857_01466"/>
<feature type="signal peptide" evidence="2">
    <location>
        <begin position="1"/>
        <end position="22"/>
    </location>
</feature>
<accession>A0A1W1XGZ0</accession>
<protein>
    <recommendedName>
        <fullName evidence="3">VIT domain-containing protein</fullName>
    </recommendedName>
</protein>
<dbReference type="Gene3D" id="3.40.50.410">
    <property type="entry name" value="von Willebrand factor, type A domain"/>
    <property type="match status" value="1"/>
</dbReference>
<name>A0A1W1XGZ0_9NEIS</name>
<evidence type="ECO:0000256" key="1">
    <source>
        <dbReference type="SAM" id="MobiDB-lite"/>
    </source>
</evidence>
<feature type="chain" id="PRO_5012303321" description="VIT domain-containing protein" evidence="2">
    <location>
        <begin position="23"/>
        <end position="980"/>
    </location>
</feature>
<feature type="compositionally biased region" description="Pro residues" evidence="1">
    <location>
        <begin position="600"/>
        <end position="610"/>
    </location>
</feature>
<dbReference type="RefSeq" id="WP_084090134.1">
    <property type="nucleotide sequence ID" value="NZ_FWXD01000007.1"/>
</dbReference>
<feature type="domain" description="VIT" evidence="3">
    <location>
        <begin position="36"/>
        <end position="164"/>
    </location>
</feature>
<dbReference type="PANTHER" id="PTHR45737">
    <property type="entry name" value="VON WILLEBRAND FACTOR A DOMAIN-CONTAINING PROTEIN 5A"/>
    <property type="match status" value="1"/>
</dbReference>
<dbReference type="Pfam" id="PF09906">
    <property type="entry name" value="DUF2135"/>
    <property type="match status" value="1"/>
</dbReference>
<evidence type="ECO:0000256" key="2">
    <source>
        <dbReference type="SAM" id="SignalP"/>
    </source>
</evidence>
<dbReference type="InterPro" id="IPR036465">
    <property type="entry name" value="vWFA_dom_sf"/>
</dbReference>